<gene>
    <name evidence="2" type="ORF">C8N35_1077</name>
</gene>
<proteinExistence type="predicted"/>
<evidence type="ECO:0000313" key="2">
    <source>
        <dbReference type="EMBL" id="PTW59294.1"/>
    </source>
</evidence>
<reference evidence="2 3" key="1">
    <citation type="submission" date="2018-04" db="EMBL/GenBank/DDBJ databases">
        <title>Genomic Encyclopedia of Archaeal and Bacterial Type Strains, Phase II (KMG-II): from individual species to whole genera.</title>
        <authorList>
            <person name="Goeker M."/>
        </authorList>
    </citation>
    <scope>NUCLEOTIDE SEQUENCE [LARGE SCALE GENOMIC DNA]</scope>
    <source>
        <strain evidence="2 3">DSM 23382</strain>
    </source>
</reference>
<feature type="compositionally biased region" description="Basic and acidic residues" evidence="1">
    <location>
        <begin position="35"/>
        <end position="54"/>
    </location>
</feature>
<protein>
    <submittedName>
        <fullName evidence="2">Uncharacterized protein</fullName>
    </submittedName>
</protein>
<comment type="caution">
    <text evidence="2">The sequence shown here is derived from an EMBL/GenBank/DDBJ whole genome shotgun (WGS) entry which is preliminary data.</text>
</comment>
<sequence length="102" mass="11190">MAETTTKDSLFRTVRPDPQTKADLTDSAARAIMKAEADSREAKTQRLRQARLEMEEQSPVPAPSKSTTKKAKKFVSNSAAEHQVKGAISVPDCNARSAWAQM</sequence>
<name>A0A2T5V6C5_9HYPH</name>
<organism evidence="2 3">
    <name type="scientific">Breoghania corrubedonensis</name>
    <dbReference type="NCBI Taxonomy" id="665038"/>
    <lineage>
        <taxon>Bacteria</taxon>
        <taxon>Pseudomonadati</taxon>
        <taxon>Pseudomonadota</taxon>
        <taxon>Alphaproteobacteria</taxon>
        <taxon>Hyphomicrobiales</taxon>
        <taxon>Stappiaceae</taxon>
        <taxon>Breoghania</taxon>
    </lineage>
</organism>
<dbReference type="Proteomes" id="UP000244081">
    <property type="component" value="Unassembled WGS sequence"/>
</dbReference>
<keyword evidence="3" id="KW-1185">Reference proteome</keyword>
<feature type="region of interest" description="Disordered" evidence="1">
    <location>
        <begin position="35"/>
        <end position="81"/>
    </location>
</feature>
<evidence type="ECO:0000256" key="1">
    <source>
        <dbReference type="SAM" id="MobiDB-lite"/>
    </source>
</evidence>
<evidence type="ECO:0000313" key="3">
    <source>
        <dbReference type="Proteomes" id="UP000244081"/>
    </source>
</evidence>
<dbReference type="AlphaFoldDB" id="A0A2T5V6C5"/>
<dbReference type="EMBL" id="QAYG01000007">
    <property type="protein sequence ID" value="PTW59294.1"/>
    <property type="molecule type" value="Genomic_DNA"/>
</dbReference>
<accession>A0A2T5V6C5</accession>
<dbReference type="RefSeq" id="WP_210203566.1">
    <property type="nucleotide sequence ID" value="NZ_QAYG01000007.1"/>
</dbReference>